<accession>A0A4S2N746</accession>
<evidence type="ECO:0000256" key="3">
    <source>
        <dbReference type="ARBA" id="ARBA00023125"/>
    </source>
</evidence>
<dbReference type="GO" id="GO:0006367">
    <property type="term" value="P:transcription initiation at RNA polymerase II promoter"/>
    <property type="evidence" value="ECO:0007669"/>
    <property type="project" value="UniProtKB-UniRule"/>
</dbReference>
<dbReference type="Pfam" id="PF02186">
    <property type="entry name" value="TFIIE_beta"/>
    <property type="match status" value="1"/>
</dbReference>
<proteinExistence type="inferred from homology"/>
<dbReference type="Pfam" id="PF22254">
    <property type="entry name" value="TFA2_E-tether"/>
    <property type="match status" value="1"/>
</dbReference>
<keyword evidence="5 7" id="KW-0539">Nucleus</keyword>
<dbReference type="InterPro" id="IPR016656">
    <property type="entry name" value="TFIIE-bsu"/>
</dbReference>
<protein>
    <recommendedName>
        <fullName evidence="7">Transcription initiation factor IIE subunit beta</fullName>
    </recommendedName>
</protein>
<keyword evidence="4 7" id="KW-0804">Transcription</keyword>
<comment type="similarity">
    <text evidence="7">Belongs to the TFIIE beta subunit family.</text>
</comment>
<dbReference type="InterPro" id="IPR040501">
    <property type="entry name" value="TFA2_Winged_2"/>
</dbReference>
<dbReference type="GO" id="GO:0003743">
    <property type="term" value="F:translation initiation factor activity"/>
    <property type="evidence" value="ECO:0007669"/>
    <property type="project" value="UniProtKB-KW"/>
</dbReference>
<dbReference type="GO" id="GO:0003677">
    <property type="term" value="F:DNA binding"/>
    <property type="evidence" value="ECO:0007669"/>
    <property type="project" value="UniProtKB-UniRule"/>
</dbReference>
<dbReference type="InterPro" id="IPR054600">
    <property type="entry name" value="TFA2_E-tether"/>
</dbReference>
<dbReference type="FunCoup" id="A0A4S2N746">
    <property type="interactions" value="481"/>
</dbReference>
<dbReference type="OrthoDB" id="5323195at2759"/>
<sequence>MSLQKSSAAFKASLSSAASQLPARPKINPPPPPQSAPPTTSTNATAVKRKRPAAPPAPVVYSQPSDTSLQLQHILTQVHHAVQYLKEKERPMTPREITGYLSIDETPQLLHYLRGHPKLKWDEQNQAFEFVPIHNIRSATALLAFLQNQPTAAGISIKELKEGWSGALDAVDKLEAEREILVTRTKKDNQARMVWGNDKSLDVQVEDEFKDLWHAVKVPPYEELPGMLEVLGLKPTSLDPAKMKKEVKKVERKKRANNRRVKVSNTHMSGVLMDSKALRSGLQ</sequence>
<dbReference type="AlphaFoldDB" id="A0A4S2N746"/>
<comment type="subunit">
    <text evidence="7">Tetramer of two alpha and two beta chains.</text>
</comment>
<dbReference type="STRING" id="341454.A0A4S2N746"/>
<keyword evidence="10" id="KW-0648">Protein biosynthesis</keyword>
<keyword evidence="3 7" id="KW-0238">DNA-binding</keyword>
<dbReference type="GO" id="GO:0001097">
    <property type="term" value="F:TFIIH-class transcription factor complex binding"/>
    <property type="evidence" value="ECO:0007669"/>
    <property type="project" value="TreeGrafter"/>
</dbReference>
<dbReference type="PIRSF" id="PIRSF016398">
    <property type="entry name" value="TFIIE-beta"/>
    <property type="match status" value="1"/>
</dbReference>
<reference evidence="10 11" key="1">
    <citation type="submission" date="2019-04" db="EMBL/GenBank/DDBJ databases">
        <title>Comparative genomics and transcriptomics to analyze fruiting body development in filamentous ascomycetes.</title>
        <authorList>
            <consortium name="DOE Joint Genome Institute"/>
            <person name="Lutkenhaus R."/>
            <person name="Traeger S."/>
            <person name="Breuer J."/>
            <person name="Kuo A."/>
            <person name="Lipzen A."/>
            <person name="Pangilinan J."/>
            <person name="Dilworth D."/>
            <person name="Sandor L."/>
            <person name="Poggeler S."/>
            <person name="Barry K."/>
            <person name="Grigoriev I.V."/>
            <person name="Nowrousian M."/>
        </authorList>
    </citation>
    <scope>NUCLEOTIDE SEQUENCE [LARGE SCALE GENOMIC DNA]</scope>
    <source>
        <strain evidence="10 11">CBS 389.68</strain>
    </source>
</reference>
<dbReference type="InParanoid" id="A0A4S2N746"/>
<comment type="subcellular location">
    <subcellularLocation>
        <location evidence="1 7">Nucleus</location>
    </subcellularLocation>
</comment>
<evidence type="ECO:0000256" key="6">
    <source>
        <dbReference type="ARBA" id="ARBA00025581"/>
    </source>
</evidence>
<feature type="region of interest" description="Disordered" evidence="8">
    <location>
        <begin position="1"/>
        <end position="63"/>
    </location>
</feature>
<dbReference type="Pfam" id="PF18121">
    <property type="entry name" value="TFA2_Winged_2"/>
    <property type="match status" value="1"/>
</dbReference>
<dbReference type="Proteomes" id="UP000298138">
    <property type="component" value="Unassembled WGS sequence"/>
</dbReference>
<organism evidence="10 11">
    <name type="scientific">Ascodesmis nigricans</name>
    <dbReference type="NCBI Taxonomy" id="341454"/>
    <lineage>
        <taxon>Eukaryota</taxon>
        <taxon>Fungi</taxon>
        <taxon>Dikarya</taxon>
        <taxon>Ascomycota</taxon>
        <taxon>Pezizomycotina</taxon>
        <taxon>Pezizomycetes</taxon>
        <taxon>Pezizales</taxon>
        <taxon>Ascodesmidaceae</taxon>
        <taxon>Ascodesmis</taxon>
    </lineage>
</organism>
<comment type="function">
    <text evidence="6 7">Recruits TFIIH to the initiation complex and stimulates the RNA polymerase II C-terminal domain kinase and DNA-dependent ATPase activities of TFIIH. Both TFIIH and TFIIE are required for promoter clearance by RNA polymerase.</text>
</comment>
<dbReference type="InterPro" id="IPR003166">
    <property type="entry name" value="TFIIE_bsu_DNA-bd"/>
</dbReference>
<dbReference type="PANTHER" id="PTHR12716:SF8">
    <property type="entry name" value="TRANSCRIPTION INITIATION FACTOR IIE SUBUNIT BETA"/>
    <property type="match status" value="1"/>
</dbReference>
<feature type="compositionally biased region" description="Low complexity" evidence="8">
    <location>
        <begin position="1"/>
        <end position="26"/>
    </location>
</feature>
<keyword evidence="2 7" id="KW-0805">Transcription regulation</keyword>
<evidence type="ECO:0000256" key="7">
    <source>
        <dbReference type="PIRNR" id="PIRNR016398"/>
    </source>
</evidence>
<gene>
    <name evidence="10" type="ORF">EX30DRAFT_337570</name>
</gene>
<evidence type="ECO:0000259" key="9">
    <source>
        <dbReference type="PROSITE" id="PS51351"/>
    </source>
</evidence>
<dbReference type="PROSITE" id="PS51351">
    <property type="entry name" value="TFIIE_BETA_C"/>
    <property type="match status" value="1"/>
</dbReference>
<evidence type="ECO:0000313" key="11">
    <source>
        <dbReference type="Proteomes" id="UP000298138"/>
    </source>
</evidence>
<dbReference type="GO" id="GO:0005673">
    <property type="term" value="C:transcription factor TFIIE complex"/>
    <property type="evidence" value="ECO:0007669"/>
    <property type="project" value="UniProtKB-UniRule"/>
</dbReference>
<evidence type="ECO:0000256" key="2">
    <source>
        <dbReference type="ARBA" id="ARBA00023015"/>
    </source>
</evidence>
<feature type="domain" description="TFIIE beta" evidence="9">
    <location>
        <begin position="61"/>
        <end position="137"/>
    </location>
</feature>
<dbReference type="PANTHER" id="PTHR12716">
    <property type="entry name" value="TRANSCRIPTION INITIATION FACTOR IIE, BETA SUBUNIT"/>
    <property type="match status" value="1"/>
</dbReference>
<name>A0A4S2N746_9PEZI</name>
<dbReference type="EMBL" id="ML220112">
    <property type="protein sequence ID" value="TGZ85172.1"/>
    <property type="molecule type" value="Genomic_DNA"/>
</dbReference>
<feature type="compositionally biased region" description="Low complexity" evidence="8">
    <location>
        <begin position="37"/>
        <end position="46"/>
    </location>
</feature>
<evidence type="ECO:0000256" key="1">
    <source>
        <dbReference type="ARBA" id="ARBA00004123"/>
    </source>
</evidence>
<evidence type="ECO:0000256" key="5">
    <source>
        <dbReference type="ARBA" id="ARBA00023242"/>
    </source>
</evidence>
<feature type="compositionally biased region" description="Pro residues" evidence="8">
    <location>
        <begin position="27"/>
        <end position="36"/>
    </location>
</feature>
<keyword evidence="11" id="KW-1185">Reference proteome</keyword>
<evidence type="ECO:0000313" key="10">
    <source>
        <dbReference type="EMBL" id="TGZ85172.1"/>
    </source>
</evidence>
<evidence type="ECO:0000256" key="4">
    <source>
        <dbReference type="ARBA" id="ARBA00023163"/>
    </source>
</evidence>
<keyword evidence="10" id="KW-0396">Initiation factor</keyword>
<evidence type="ECO:0000256" key="8">
    <source>
        <dbReference type="SAM" id="MobiDB-lite"/>
    </source>
</evidence>